<dbReference type="InterPro" id="IPR050109">
    <property type="entry name" value="HTH-type_TetR-like_transc_reg"/>
</dbReference>
<dbReference type="Gene3D" id="1.10.357.10">
    <property type="entry name" value="Tetracycline Repressor, domain 2"/>
    <property type="match status" value="1"/>
</dbReference>
<keyword evidence="1 2" id="KW-0238">DNA-binding</keyword>
<dbReference type="PRINTS" id="PR00455">
    <property type="entry name" value="HTHTETR"/>
</dbReference>
<dbReference type="InterPro" id="IPR036271">
    <property type="entry name" value="Tet_transcr_reg_TetR-rel_C_sf"/>
</dbReference>
<dbReference type="Proteomes" id="UP000051063">
    <property type="component" value="Unassembled WGS sequence"/>
</dbReference>
<dbReference type="RefSeq" id="WP_055742683.1">
    <property type="nucleotide sequence ID" value="NZ_LJJB01000007.1"/>
</dbReference>
<protein>
    <submittedName>
        <fullName evidence="4">Transcriptional regulator</fullName>
    </submittedName>
</protein>
<comment type="caution">
    <text evidence="4">The sequence shown here is derived from an EMBL/GenBank/DDBJ whole genome shotgun (WGS) entry which is preliminary data.</text>
</comment>
<feature type="domain" description="HTH tetR-type" evidence="3">
    <location>
        <begin position="16"/>
        <end position="76"/>
    </location>
</feature>
<dbReference type="SUPFAM" id="SSF46689">
    <property type="entry name" value="Homeodomain-like"/>
    <property type="match status" value="1"/>
</dbReference>
<evidence type="ECO:0000313" key="5">
    <source>
        <dbReference type="Proteomes" id="UP000051063"/>
    </source>
</evidence>
<dbReference type="PROSITE" id="PS50977">
    <property type="entry name" value="HTH_TETR_2"/>
    <property type="match status" value="1"/>
</dbReference>
<dbReference type="PROSITE" id="PS01081">
    <property type="entry name" value="HTH_TETR_1"/>
    <property type="match status" value="1"/>
</dbReference>
<reference evidence="4 5" key="1">
    <citation type="submission" date="2015-09" db="EMBL/GenBank/DDBJ databases">
        <title>Genome sequencing project for genomic taxonomy and phylogenomics of Bacillus-like bacteria.</title>
        <authorList>
            <person name="Liu B."/>
            <person name="Wang J."/>
            <person name="Zhu Y."/>
            <person name="Liu G."/>
            <person name="Chen Q."/>
            <person name="Chen Z."/>
            <person name="Lan J."/>
            <person name="Che J."/>
            <person name="Ge C."/>
            <person name="Shi H."/>
            <person name="Pan Z."/>
            <person name="Liu X."/>
        </authorList>
    </citation>
    <scope>NUCLEOTIDE SEQUENCE [LARGE SCALE GENOMIC DNA]</scope>
    <source>
        <strain evidence="4 5">DSM 8552</strain>
    </source>
</reference>
<evidence type="ECO:0000256" key="2">
    <source>
        <dbReference type="PROSITE-ProRule" id="PRU00335"/>
    </source>
</evidence>
<sequence>MSDKKKASEKQSFIAEARRNQIVEATIATLDEIGYINASLAQIAKRAGISTALISYHFKDKNDLMDYTLVRLITDVASYVWNRIQEVSTSSEKLRAYIEASIAYQGNRPTYNTALIEIVFHARTPDNVPYYKLSDDEDEPLSSELKQILLEGQANGEFCTFNVMVMASAIRGAIDEYLFNGKLKEDVALDSYSSELVNLFDRAVRTDG</sequence>
<evidence type="ECO:0000259" key="3">
    <source>
        <dbReference type="PROSITE" id="PS50977"/>
    </source>
</evidence>
<dbReference type="InterPro" id="IPR001647">
    <property type="entry name" value="HTH_TetR"/>
</dbReference>
<gene>
    <name evidence="4" type="ORF">AN963_00885</name>
</gene>
<dbReference type="EMBL" id="LJJB01000007">
    <property type="protein sequence ID" value="KQL48402.1"/>
    <property type="molecule type" value="Genomic_DNA"/>
</dbReference>
<dbReference type="Pfam" id="PF00440">
    <property type="entry name" value="TetR_N"/>
    <property type="match status" value="1"/>
</dbReference>
<evidence type="ECO:0000256" key="1">
    <source>
        <dbReference type="ARBA" id="ARBA00023125"/>
    </source>
</evidence>
<feature type="DNA-binding region" description="H-T-H motif" evidence="2">
    <location>
        <begin position="39"/>
        <end position="58"/>
    </location>
</feature>
<dbReference type="SUPFAM" id="SSF48498">
    <property type="entry name" value="Tetracyclin repressor-like, C-terminal domain"/>
    <property type="match status" value="1"/>
</dbReference>
<dbReference type="InterPro" id="IPR023772">
    <property type="entry name" value="DNA-bd_HTH_TetR-type_CS"/>
</dbReference>
<name>A0ABR5NA64_BRECH</name>
<keyword evidence="5" id="KW-1185">Reference proteome</keyword>
<organism evidence="4 5">
    <name type="scientific">Brevibacillus choshinensis</name>
    <dbReference type="NCBI Taxonomy" id="54911"/>
    <lineage>
        <taxon>Bacteria</taxon>
        <taxon>Bacillati</taxon>
        <taxon>Bacillota</taxon>
        <taxon>Bacilli</taxon>
        <taxon>Bacillales</taxon>
        <taxon>Paenibacillaceae</taxon>
        <taxon>Brevibacillus</taxon>
    </lineage>
</organism>
<dbReference type="PANTHER" id="PTHR30055">
    <property type="entry name" value="HTH-TYPE TRANSCRIPTIONAL REGULATOR RUTR"/>
    <property type="match status" value="1"/>
</dbReference>
<proteinExistence type="predicted"/>
<evidence type="ECO:0000313" key="4">
    <source>
        <dbReference type="EMBL" id="KQL48402.1"/>
    </source>
</evidence>
<dbReference type="InterPro" id="IPR009057">
    <property type="entry name" value="Homeodomain-like_sf"/>
</dbReference>
<accession>A0ABR5NA64</accession>